<reference evidence="2 3" key="1">
    <citation type="submission" date="2018-12" db="EMBL/GenBank/DDBJ databases">
        <title>Bacillus yapensis draft genome sequence.</title>
        <authorList>
            <person name="Yu L."/>
            <person name="Xu X."/>
            <person name="Tang X."/>
        </authorList>
    </citation>
    <scope>NUCLEOTIDE SEQUENCE [LARGE SCALE GENOMIC DNA]</scope>
    <source>
        <strain evidence="2 3">XXST-01</strain>
    </source>
</reference>
<evidence type="ECO:0000313" key="3">
    <source>
        <dbReference type="Proteomes" id="UP000271374"/>
    </source>
</evidence>
<evidence type="ECO:0000256" key="1">
    <source>
        <dbReference type="SAM" id="MobiDB-lite"/>
    </source>
</evidence>
<accession>A0A3S0IU67</accession>
<gene>
    <name evidence="2" type="ORF">EKG37_11690</name>
</gene>
<evidence type="ECO:0000313" key="2">
    <source>
        <dbReference type="EMBL" id="RTR31530.1"/>
    </source>
</evidence>
<sequence length="125" mass="14770">MVAFEADSLRSRLPIGGAFEMEEENKPYQDPISKFMFGARFDEKEEDTEPEEQRERDWLFGNRPSRSKSSEQDPLNQIPFIGERLQNLDYMEIMQHVDTLMNSANELKPLFRKIKPVLLDFLQKK</sequence>
<protein>
    <submittedName>
        <fullName evidence="2">Uncharacterized protein</fullName>
    </submittedName>
</protein>
<dbReference type="AlphaFoldDB" id="A0A3S0IU67"/>
<keyword evidence="3" id="KW-1185">Reference proteome</keyword>
<name>A0A3S0IU67_9BACI</name>
<dbReference type="Proteomes" id="UP000271374">
    <property type="component" value="Unassembled WGS sequence"/>
</dbReference>
<dbReference type="EMBL" id="RXNT01000008">
    <property type="protein sequence ID" value="RTR31530.1"/>
    <property type="molecule type" value="Genomic_DNA"/>
</dbReference>
<proteinExistence type="predicted"/>
<feature type="region of interest" description="Disordered" evidence="1">
    <location>
        <begin position="39"/>
        <end position="77"/>
    </location>
</feature>
<organism evidence="2 3">
    <name type="scientific">Bacillus yapensis</name>
    <dbReference type="NCBI Taxonomy" id="2492960"/>
    <lineage>
        <taxon>Bacteria</taxon>
        <taxon>Bacillati</taxon>
        <taxon>Bacillota</taxon>
        <taxon>Bacilli</taxon>
        <taxon>Bacillales</taxon>
        <taxon>Bacillaceae</taxon>
        <taxon>Bacillus</taxon>
    </lineage>
</organism>
<dbReference type="OrthoDB" id="2876417at2"/>
<dbReference type="RefSeq" id="WP_126408847.1">
    <property type="nucleotide sequence ID" value="NZ_RXNT01000008.1"/>
</dbReference>
<comment type="caution">
    <text evidence="2">The sequence shown here is derived from an EMBL/GenBank/DDBJ whole genome shotgun (WGS) entry which is preliminary data.</text>
</comment>